<evidence type="ECO:0000313" key="3">
    <source>
        <dbReference type="EMBL" id="VVM40764.1"/>
    </source>
</evidence>
<feature type="signal peptide" evidence="1">
    <location>
        <begin position="1"/>
        <end position="25"/>
    </location>
</feature>
<proteinExistence type="predicted"/>
<keyword evidence="1" id="KW-0732">Signal</keyword>
<evidence type="ECO:0000313" key="4">
    <source>
        <dbReference type="Proteomes" id="UP000326595"/>
    </source>
</evidence>
<dbReference type="EMBL" id="OZ024668">
    <property type="protein sequence ID" value="CAK9891525.1"/>
    <property type="molecule type" value="Genomic_DNA"/>
</dbReference>
<dbReference type="AlphaFoldDB" id="A0A5E6PGM9"/>
<dbReference type="EMBL" id="CABVHG010000001">
    <property type="protein sequence ID" value="VVM40764.1"/>
    <property type="molecule type" value="Genomic_DNA"/>
</dbReference>
<evidence type="ECO:0008006" key="5">
    <source>
        <dbReference type="Google" id="ProtNLM"/>
    </source>
</evidence>
<evidence type="ECO:0000256" key="1">
    <source>
        <dbReference type="SAM" id="SignalP"/>
    </source>
</evidence>
<sequence length="193" mass="21050" precursor="true">MTVNRHVRAGMLLAGLWAAMGQVQASEPSSLYFRCTMTAAQYAEVKAAPPGGAPAFDDWQQWFDSQGMYGPGKVRSEDLRPLVAENLRELVGVTGWGTYSEYDEKAGAWRFALLQFSENYGEMISLLAPLRSVAPYCAADSDSFMLVYSYIWGDGDNAFLTLNGRSQFAKAPTPAQRAEADAVLAELLKAAEG</sequence>
<gene>
    <name evidence="3" type="ORF">PS652_00271</name>
    <name evidence="2" type="ORF">PS652_04386</name>
</gene>
<dbReference type="Proteomes" id="UP000326595">
    <property type="component" value="Chromosome"/>
</dbReference>
<accession>A0A5E6PGM9</accession>
<protein>
    <recommendedName>
        <fullName evidence="5">DUF4136 domain-containing protein</fullName>
    </recommendedName>
</protein>
<reference evidence="3" key="1">
    <citation type="submission" date="2019-09" db="EMBL/GenBank/DDBJ databases">
        <authorList>
            <person name="Chandra G."/>
            <person name="Truman W A."/>
        </authorList>
    </citation>
    <scope>NUCLEOTIDE SEQUENCE [LARGE SCALE GENOMIC DNA]</scope>
    <source>
        <strain evidence="3">PS652</strain>
    </source>
</reference>
<name>A0A5E6PGM9_PSEFL</name>
<reference evidence="2 4" key="2">
    <citation type="submission" date="2024-03" db="EMBL/GenBank/DDBJ databases">
        <authorList>
            <person name="Alaster D. Moffat"/>
            <person name="Govind Chandra"/>
            <person name="Andrew W. Truman"/>
        </authorList>
    </citation>
    <scope>NUCLEOTIDE SEQUENCE [LARGE SCALE GENOMIC DNA]</scope>
    <source>
        <strain evidence="2">PS652</strain>
    </source>
</reference>
<feature type="chain" id="PRO_5022817505" description="DUF4136 domain-containing protein" evidence="1">
    <location>
        <begin position="26"/>
        <end position="193"/>
    </location>
</feature>
<organism evidence="3">
    <name type="scientific">Pseudomonas fluorescens</name>
    <dbReference type="NCBI Taxonomy" id="294"/>
    <lineage>
        <taxon>Bacteria</taxon>
        <taxon>Pseudomonadati</taxon>
        <taxon>Pseudomonadota</taxon>
        <taxon>Gammaproteobacteria</taxon>
        <taxon>Pseudomonadales</taxon>
        <taxon>Pseudomonadaceae</taxon>
        <taxon>Pseudomonas</taxon>
    </lineage>
</organism>
<evidence type="ECO:0000313" key="2">
    <source>
        <dbReference type="EMBL" id="CAK9891525.1"/>
    </source>
</evidence>